<reference evidence="15 16" key="1">
    <citation type="journal article" date="2022" name="Nat. Ecol. Evol.">
        <title>A masculinizing supergene underlies an exaggerated male reproductive morph in a spider.</title>
        <authorList>
            <person name="Hendrickx F."/>
            <person name="De Corte Z."/>
            <person name="Sonet G."/>
            <person name="Van Belleghem S.M."/>
            <person name="Kostlbacher S."/>
            <person name="Vangestel C."/>
        </authorList>
    </citation>
    <scope>NUCLEOTIDE SEQUENCE [LARGE SCALE GENOMIC DNA]</scope>
    <source>
        <strain evidence="15">W744_W776</strain>
    </source>
</reference>
<evidence type="ECO:0000259" key="14">
    <source>
        <dbReference type="Pfam" id="PF24501"/>
    </source>
</evidence>
<evidence type="ECO:0008006" key="17">
    <source>
        <dbReference type="Google" id="ProtNLM"/>
    </source>
</evidence>
<accession>A0AAV6VN33</accession>
<proteinExistence type="inferred from homology"/>
<feature type="domain" description="TMEM131L fourth Ig-like" evidence="13">
    <location>
        <begin position="794"/>
        <end position="941"/>
    </location>
</feature>
<evidence type="ECO:0000259" key="11">
    <source>
        <dbReference type="Pfam" id="PF24495"/>
    </source>
</evidence>
<evidence type="ECO:0000256" key="6">
    <source>
        <dbReference type="ARBA" id="ARBA00023136"/>
    </source>
</evidence>
<evidence type="ECO:0000256" key="5">
    <source>
        <dbReference type="ARBA" id="ARBA00022989"/>
    </source>
</evidence>
<dbReference type="GO" id="GO:0016020">
    <property type="term" value="C:membrane"/>
    <property type="evidence" value="ECO:0007669"/>
    <property type="project" value="UniProtKB-SubCell"/>
</dbReference>
<evidence type="ECO:0000256" key="4">
    <source>
        <dbReference type="ARBA" id="ARBA00022729"/>
    </source>
</evidence>
<dbReference type="PANTHER" id="PTHR22050">
    <property type="entry name" value="RW1 PROTEIN HOMOLOG"/>
    <property type="match status" value="1"/>
</dbReference>
<dbReference type="InterPro" id="IPR055435">
    <property type="entry name" value="Ig_TMEM131L_3"/>
</dbReference>
<dbReference type="PANTHER" id="PTHR22050:SF0">
    <property type="entry name" value="TRANSMEMBRANE PROTEIN 131 HOMOLOG"/>
    <property type="match status" value="1"/>
</dbReference>
<evidence type="ECO:0000256" key="1">
    <source>
        <dbReference type="ARBA" id="ARBA00004479"/>
    </source>
</evidence>
<dbReference type="InterPro" id="IPR055436">
    <property type="entry name" value="Ig_TMEM131L_4"/>
</dbReference>
<keyword evidence="5 8" id="KW-1133">Transmembrane helix</keyword>
<feature type="signal peptide" evidence="9">
    <location>
        <begin position="1"/>
        <end position="25"/>
    </location>
</feature>
<evidence type="ECO:0000256" key="9">
    <source>
        <dbReference type="SAM" id="SignalP"/>
    </source>
</evidence>
<dbReference type="Pfam" id="PF24498">
    <property type="entry name" value="Ig_TMEM131L_3"/>
    <property type="match status" value="1"/>
</dbReference>
<gene>
    <name evidence="15" type="ORF">JTE90_013446</name>
</gene>
<dbReference type="EMBL" id="JAFNEN010000056">
    <property type="protein sequence ID" value="KAG8197319.1"/>
    <property type="molecule type" value="Genomic_DNA"/>
</dbReference>
<protein>
    <recommendedName>
        <fullName evidence="17">Transmembrane protein 131</fullName>
    </recommendedName>
</protein>
<feature type="domain" description="TMEM131L fifth Ig-like" evidence="14">
    <location>
        <begin position="993"/>
        <end position="1058"/>
    </location>
</feature>
<evidence type="ECO:0000256" key="8">
    <source>
        <dbReference type="SAM" id="Phobius"/>
    </source>
</evidence>
<feature type="chain" id="PRO_5043462303" description="Transmembrane protein 131" evidence="9">
    <location>
        <begin position="26"/>
        <end position="1688"/>
    </location>
</feature>
<dbReference type="InterPro" id="IPR039877">
    <property type="entry name" value="TMEM131-like"/>
</dbReference>
<feature type="region of interest" description="Disordered" evidence="7">
    <location>
        <begin position="1190"/>
        <end position="1272"/>
    </location>
</feature>
<name>A0AAV6VN33_9ARAC</name>
<evidence type="ECO:0000259" key="10">
    <source>
        <dbReference type="Pfam" id="PF12371"/>
    </source>
</evidence>
<dbReference type="Proteomes" id="UP000827092">
    <property type="component" value="Unassembled WGS sequence"/>
</dbReference>
<keyword evidence="16" id="KW-1185">Reference proteome</keyword>
<feature type="region of interest" description="Disordered" evidence="7">
    <location>
        <begin position="1667"/>
        <end position="1688"/>
    </location>
</feature>
<feature type="compositionally biased region" description="Basic and acidic residues" evidence="7">
    <location>
        <begin position="1197"/>
        <end position="1210"/>
    </location>
</feature>
<dbReference type="Pfam" id="PF24501">
    <property type="entry name" value="Ig_TMEM131L_5"/>
    <property type="match status" value="1"/>
</dbReference>
<keyword evidence="4 9" id="KW-0732">Signal</keyword>
<feature type="domain" description="Transmembrane protein 131-like N-terminal" evidence="10">
    <location>
        <begin position="81"/>
        <end position="163"/>
    </location>
</feature>
<feature type="transmembrane region" description="Helical" evidence="8">
    <location>
        <begin position="1092"/>
        <end position="1114"/>
    </location>
</feature>
<dbReference type="Pfam" id="PF24495">
    <property type="entry name" value="Ig_TMEM131_2"/>
    <property type="match status" value="1"/>
</dbReference>
<feature type="compositionally biased region" description="Basic and acidic residues" evidence="7">
    <location>
        <begin position="1674"/>
        <end position="1688"/>
    </location>
</feature>
<feature type="compositionally biased region" description="Low complexity" evidence="7">
    <location>
        <begin position="1234"/>
        <end position="1245"/>
    </location>
</feature>
<dbReference type="InterPro" id="IPR022113">
    <property type="entry name" value="TMEM131L_N"/>
</dbReference>
<comment type="subcellular location">
    <subcellularLocation>
        <location evidence="1">Membrane</location>
        <topology evidence="1">Single-pass type I membrane protein</topology>
    </subcellularLocation>
</comment>
<dbReference type="Pfam" id="PF12371">
    <property type="entry name" value="TMEM131_like_N"/>
    <property type="match status" value="1"/>
</dbReference>
<comment type="caution">
    <text evidence="15">The sequence shown here is derived from an EMBL/GenBank/DDBJ whole genome shotgun (WGS) entry which is preliminary data.</text>
</comment>
<evidence type="ECO:0000259" key="13">
    <source>
        <dbReference type="Pfam" id="PF24499"/>
    </source>
</evidence>
<evidence type="ECO:0000313" key="16">
    <source>
        <dbReference type="Proteomes" id="UP000827092"/>
    </source>
</evidence>
<sequence length="1688" mass="189710">MKTQNVFQFLLLYNVLETMYRLVQAGDGRTHAFVHVDGDLRYLIDGVSMEMQEFYREEGNSAISFTDSNEENLNAYASPISFHPPMLNFNFHPVGMPHMKRVIVQNLSPDTSIHMLSISGNTLHTHCSFFLDKVIPPGSNTSFDVVLLAREEGPVEDTLFIHTSLGSFKFQVSAIGVPNPYRLRPYVGVRMPLNSSFTPIIYMHNPHSTTLKLTEMYSSGGDLHLELPDGDSETSQSLWEIPPFESKPIIKANFIARVEKNHTAFIRIRTNSSGQDYLLLPVEVDVSSAPGIYSPSEIIDFGVLRSHDEPKVVTLSLLNSGQKHVHVQNVIATPVNEAVDVKFIPLKIPPDTVFTTQVATITFTPSRALHPKQCCGKIVIKSKNNQYKLQIPYQVQLIRGFLDYNKNCTRFYVGTQNSSNTKEFNVTNNFSVVIIVYNVSLPDEVKEHFTVNFTKPVVLRPGESGTVAFITFKPSLPDLHLTSYLRLHTNISHVDIPLLCFTGRLKLFLPHAVNESFIDFGTVGIGDKRTVIFAVINENPVDVNLKFWGSNNSKTYVELVGVDKGNASTLAWRQNFSAMARSLILKPLHYAIFRIGITAPNHEGIVQGQAYVETQYEKMNIPFGLRTAKGALKVDELVFENSFPGKISTKSLHVLSTFSHPMTITGISTVPEDLRFVFDPSKYGTPVLHPNTKNMVGKIHFDHRKYCKQKCYSGLPTTTAMGHQWLLGMALPTDVGEMDAELFHTLSKRWHSLIDLEEKITNITLRIDTTEVRGYLLKAQASLQWPRMFSKYHLKFPITQIGNHSVKDFTLENPSSLPVIVQIVPLSLYPNTAKIIKVLKERYGDSYGASNVLKDSEVFTLEDLEENNHNPDNHIPAYRESLEEFFGIQSHKKSIAMLLTPGMRVRIQVGFTPKDDSLKSSLILIRNNLTVMDALLVHGQGGYGQITLGNIPSGSDSILMFELTDNLLKDCYSLKSDNYVPNFTVRRAFTARNTGALPMYVKGFDISGKFCQGYGFRILNCQPFELQPNATKKIDIAYTPDFSLTHIERILNIHTSQGPQGKTIQYKVVATVPRHLLAFCSQSVPRPFWETYLYLIFVCLSLVMIVTVVVCGYLDSQRLLNRFFYPMITIGISSEKMEKENVFDLNAICSVSSENGYIKDSYSTNEIEMKKEIIFENKTITENGTIVNSLKNSETPIPKRKDSQNSKEIEDVIADYRQTKKRSSKKHNQEKETSSTTTETSTTESEISEKDNRLPDVCVTSKTQKNRYSKNKSREIVLNSTNRLPQNLRNKGTGTKGFELSTKSKSHKKVKVESAKIYTGNILQPSSLELPYKPSSSIGNNEALAMLCANGVLSAESFRIKDDQLNNIAEETSNLGPYQGIPNCLWLKYPSEFNKSILPFELSKQPSSYSAAVSKDILNIKEKNEFAMYGLRKNCIENTKPSIARIKRSHNHSSKKLNKNSVFLPNHWSSDNTEQLTTSEIESKLLGSKLRNWMLQSSPGYYSYNEILGVSKDENMNSPNSQTKSVGCDNWPGFDITPVKESFWDSNYNPTGDSWSENSDINPLNPNSIWNGSLASVWAPDSTSSWSSPSCDNSNSLDDNSITKSVLSEPEILIENKESAAGEFDPFHTPSALWISQLKERNENVTSSNPNTWSFSLFSNEQAILSENTQEPVETEKEIDVVKSDNSA</sequence>
<feature type="domain" description="TMEM131 second Ig-like" evidence="11">
    <location>
        <begin position="180"/>
        <end position="269"/>
    </location>
</feature>
<evidence type="ECO:0000313" key="15">
    <source>
        <dbReference type="EMBL" id="KAG8197319.1"/>
    </source>
</evidence>
<dbReference type="InterPro" id="IPR055437">
    <property type="entry name" value="TMEM131L_Ig_5"/>
</dbReference>
<dbReference type="InterPro" id="IPR056311">
    <property type="entry name" value="TMEM131_Ig_2"/>
</dbReference>
<evidence type="ECO:0000259" key="12">
    <source>
        <dbReference type="Pfam" id="PF24498"/>
    </source>
</evidence>
<evidence type="ECO:0000256" key="7">
    <source>
        <dbReference type="SAM" id="MobiDB-lite"/>
    </source>
</evidence>
<evidence type="ECO:0000256" key="3">
    <source>
        <dbReference type="ARBA" id="ARBA00022692"/>
    </source>
</evidence>
<organism evidence="15 16">
    <name type="scientific">Oedothorax gibbosus</name>
    <dbReference type="NCBI Taxonomy" id="931172"/>
    <lineage>
        <taxon>Eukaryota</taxon>
        <taxon>Metazoa</taxon>
        <taxon>Ecdysozoa</taxon>
        <taxon>Arthropoda</taxon>
        <taxon>Chelicerata</taxon>
        <taxon>Arachnida</taxon>
        <taxon>Araneae</taxon>
        <taxon>Araneomorphae</taxon>
        <taxon>Entelegynae</taxon>
        <taxon>Araneoidea</taxon>
        <taxon>Linyphiidae</taxon>
        <taxon>Erigoninae</taxon>
        <taxon>Oedothorax</taxon>
    </lineage>
</organism>
<comment type="similarity">
    <text evidence="2">Belongs to the TMEM131 family.</text>
</comment>
<keyword evidence="3 8" id="KW-0812">Transmembrane</keyword>
<evidence type="ECO:0000256" key="2">
    <source>
        <dbReference type="ARBA" id="ARBA00006682"/>
    </source>
</evidence>
<dbReference type="Pfam" id="PF24499">
    <property type="entry name" value="Ig_TMEM131L_4"/>
    <property type="match status" value="1"/>
</dbReference>
<feature type="domain" description="TMEM131L third Ig-like" evidence="12">
    <location>
        <begin position="408"/>
        <end position="501"/>
    </location>
</feature>
<keyword evidence="6 8" id="KW-0472">Membrane</keyword>